<name>G0GAT6_WINT7</name>
<evidence type="ECO:0000313" key="1">
    <source>
        <dbReference type="EMBL" id="AEJ61832.1"/>
    </source>
</evidence>
<protein>
    <recommendedName>
        <fullName evidence="3">Carboxypeptidase regulatory-like domain-containing protein</fullName>
    </recommendedName>
</protein>
<dbReference type="Gene3D" id="1.25.40.10">
    <property type="entry name" value="Tetratricopeptide repeat domain"/>
    <property type="match status" value="1"/>
</dbReference>
<dbReference type="EMBL" id="CP002903">
    <property type="protein sequence ID" value="AEJ61832.1"/>
    <property type="molecule type" value="Genomic_DNA"/>
</dbReference>
<reference evidence="1 2" key="1">
    <citation type="submission" date="2011-06" db="EMBL/GenBank/DDBJ databases">
        <title>The complete genome of Spirochaeta thermophila DSM 6578.</title>
        <authorList>
            <consortium name="US DOE Joint Genome Institute (JGI-PGF)"/>
            <person name="Lucas S."/>
            <person name="Lapidus A."/>
            <person name="Bruce D."/>
            <person name="Goodwin L."/>
            <person name="Pitluck S."/>
            <person name="Peters L."/>
            <person name="Kyrpides N."/>
            <person name="Mavromatis K."/>
            <person name="Ivanova N."/>
            <person name="Mikailova N."/>
            <person name="Pagani I."/>
            <person name="Chertkov O."/>
            <person name="Detter J.C."/>
            <person name="Tapia R."/>
            <person name="Han C."/>
            <person name="Land M."/>
            <person name="Hauser L."/>
            <person name="Markowitz V."/>
            <person name="Cheng J.-F."/>
            <person name="Hugenholtz P."/>
            <person name="Woyke T."/>
            <person name="Wu D."/>
            <person name="Spring S."/>
            <person name="Merkhoffer B."/>
            <person name="Schneider S."/>
            <person name="Klenk H.-P."/>
            <person name="Eisen J.A."/>
        </authorList>
    </citation>
    <scope>NUCLEOTIDE SEQUENCE [LARGE SCALE GENOMIC DNA]</scope>
    <source>
        <strain evidence="2">ATCC 700085 / DSM 6578 / Z-1203</strain>
    </source>
</reference>
<dbReference type="STRING" id="869211.Spith_1571"/>
<dbReference type="KEGG" id="stq:Spith_1571"/>
<dbReference type="Proteomes" id="UP000007254">
    <property type="component" value="Chromosome"/>
</dbReference>
<dbReference type="PROSITE" id="PS51257">
    <property type="entry name" value="PROKAR_LIPOPROTEIN"/>
    <property type="match status" value="1"/>
</dbReference>
<dbReference type="SUPFAM" id="SSF49464">
    <property type="entry name" value="Carboxypeptidase regulatory domain-like"/>
    <property type="match status" value="1"/>
</dbReference>
<dbReference type="SUPFAM" id="SSF48452">
    <property type="entry name" value="TPR-like"/>
    <property type="match status" value="1"/>
</dbReference>
<gene>
    <name evidence="1" type="ordered locus">Spith_1571</name>
</gene>
<dbReference type="HOGENOM" id="CLU_1250189_0_0_12"/>
<evidence type="ECO:0008006" key="3">
    <source>
        <dbReference type="Google" id="ProtNLM"/>
    </source>
</evidence>
<dbReference type="Pfam" id="PF13620">
    <property type="entry name" value="CarboxypepD_reg"/>
    <property type="match status" value="1"/>
</dbReference>
<dbReference type="Gene3D" id="2.60.40.1120">
    <property type="entry name" value="Carboxypeptidase-like, regulatory domain"/>
    <property type="match status" value="1"/>
</dbReference>
<dbReference type="AlphaFoldDB" id="G0GAT6"/>
<proteinExistence type="predicted"/>
<dbReference type="InterPro" id="IPR008969">
    <property type="entry name" value="CarboxyPept-like_regulatory"/>
</dbReference>
<organism evidence="1 2">
    <name type="scientific">Winmispira thermophila (strain ATCC 700085 / DSM 6578 / Z-1203)</name>
    <name type="common">Spirochaeta thermophila</name>
    <dbReference type="NCBI Taxonomy" id="869211"/>
    <lineage>
        <taxon>Bacteria</taxon>
        <taxon>Pseudomonadati</taxon>
        <taxon>Spirochaetota</taxon>
        <taxon>Spirochaetia</taxon>
        <taxon>Winmispirales</taxon>
        <taxon>Winmispiraceae</taxon>
        <taxon>Winmispira</taxon>
    </lineage>
</organism>
<keyword evidence="2" id="KW-1185">Reference proteome</keyword>
<dbReference type="InterPro" id="IPR011990">
    <property type="entry name" value="TPR-like_helical_dom_sf"/>
</dbReference>
<sequence>MRVYFVRVFFLLMGTMFLLSCVSGPQMEESFVLQGMVYDRAGNPVTDAVIEIEGKQMGVSDFNGRFYIPGMVPGTYTVGVQKEGYLPYEGTVAIRSHTDVLYVGMVSWEDLCRRAERALQEGRWGEAEQAISRALEIKPDEPLVRFLAAVVCAMPARPERRPDRAVELLEDLLSEGYREPAIYLMLADLYEYDFKDLVKAEERLSQYLSLKQDTEAENRLAALRDMLLLSSKPDGQK</sequence>
<accession>G0GAT6</accession>
<evidence type="ECO:0000313" key="2">
    <source>
        <dbReference type="Proteomes" id="UP000007254"/>
    </source>
</evidence>